<reference evidence="5" key="1">
    <citation type="submission" date="2016-10" db="EMBL/GenBank/DDBJ databases">
        <authorList>
            <person name="Varghese N."/>
            <person name="Submissions S."/>
        </authorList>
    </citation>
    <scope>NUCLEOTIDE SEQUENCE [LARGE SCALE GENOMIC DNA]</scope>
    <source>
        <strain evidence="5">DSM 22703</strain>
    </source>
</reference>
<evidence type="ECO:0000313" key="4">
    <source>
        <dbReference type="EMBL" id="SDA90426.1"/>
    </source>
</evidence>
<dbReference type="Proteomes" id="UP000198756">
    <property type="component" value="Unassembled WGS sequence"/>
</dbReference>
<dbReference type="SMART" id="SM00028">
    <property type="entry name" value="TPR"/>
    <property type="match status" value="5"/>
</dbReference>
<proteinExistence type="predicted"/>
<dbReference type="InterPro" id="IPR019734">
    <property type="entry name" value="TPR_rpt"/>
</dbReference>
<dbReference type="STRING" id="279824.SAMN03080617_03296"/>
<keyword evidence="5" id="KW-1185">Reference proteome</keyword>
<dbReference type="PROSITE" id="PS50293">
    <property type="entry name" value="TPR_REGION"/>
    <property type="match status" value="1"/>
</dbReference>
<dbReference type="SUPFAM" id="SSF48452">
    <property type="entry name" value="TPR-like"/>
    <property type="match status" value="1"/>
</dbReference>
<dbReference type="Pfam" id="PF13432">
    <property type="entry name" value="TPR_16"/>
    <property type="match status" value="1"/>
</dbReference>
<keyword evidence="1" id="KW-0677">Repeat</keyword>
<dbReference type="EMBL" id="FMXE01000027">
    <property type="protein sequence ID" value="SDA90426.1"/>
    <property type="molecule type" value="Genomic_DNA"/>
</dbReference>
<sequence length="200" mass="22379">MNLFPKALIVSVFAVTVWACSDSKKNPADSYFEKGQYERAVQTYTDNLKLKPTDVTMLYNRGRTYQEMGDYNKARIDFESALAYDPNNFQVLLSLSAVQLQDKKYASALLYATKAEAIPGAPAMASFLKGRALHQLGLPEDALKAYGNAIQIDKDFGQAYLNRGILKVALDRKKQACEDFKLASVLEYPGADDLFNKYCK</sequence>
<dbReference type="PROSITE" id="PS50005">
    <property type="entry name" value="TPR"/>
    <property type="match status" value="2"/>
</dbReference>
<dbReference type="Gene3D" id="1.25.40.10">
    <property type="entry name" value="Tetratricopeptide repeat domain"/>
    <property type="match status" value="2"/>
</dbReference>
<organism evidence="4 5">
    <name type="scientific">Algoriphagus alkaliphilus</name>
    <dbReference type="NCBI Taxonomy" id="279824"/>
    <lineage>
        <taxon>Bacteria</taxon>
        <taxon>Pseudomonadati</taxon>
        <taxon>Bacteroidota</taxon>
        <taxon>Cytophagia</taxon>
        <taxon>Cytophagales</taxon>
        <taxon>Cyclobacteriaceae</taxon>
        <taxon>Algoriphagus</taxon>
    </lineage>
</organism>
<dbReference type="RefSeq" id="WP_092732191.1">
    <property type="nucleotide sequence ID" value="NZ_FMXE01000027.1"/>
</dbReference>
<evidence type="ECO:0000256" key="1">
    <source>
        <dbReference type="ARBA" id="ARBA00022737"/>
    </source>
</evidence>
<dbReference type="InterPro" id="IPR011990">
    <property type="entry name" value="TPR-like_helical_dom_sf"/>
</dbReference>
<dbReference type="PANTHER" id="PTHR44858">
    <property type="entry name" value="TETRATRICOPEPTIDE REPEAT PROTEIN 6"/>
    <property type="match status" value="1"/>
</dbReference>
<accession>A0A1G5Z771</accession>
<dbReference type="AlphaFoldDB" id="A0A1G5Z771"/>
<feature type="repeat" description="TPR" evidence="3">
    <location>
        <begin position="21"/>
        <end position="54"/>
    </location>
</feature>
<dbReference type="OrthoDB" id="9785181at2"/>
<keyword evidence="2 3" id="KW-0802">TPR repeat</keyword>
<gene>
    <name evidence="4" type="ORF">SAMN03080617_03296</name>
</gene>
<dbReference type="InterPro" id="IPR050498">
    <property type="entry name" value="Ycf3"/>
</dbReference>
<evidence type="ECO:0000256" key="2">
    <source>
        <dbReference type="ARBA" id="ARBA00022803"/>
    </source>
</evidence>
<feature type="repeat" description="TPR" evidence="3">
    <location>
        <begin position="55"/>
        <end position="88"/>
    </location>
</feature>
<dbReference type="Pfam" id="PF13414">
    <property type="entry name" value="TPR_11"/>
    <property type="match status" value="1"/>
</dbReference>
<evidence type="ECO:0000256" key="3">
    <source>
        <dbReference type="PROSITE-ProRule" id="PRU00339"/>
    </source>
</evidence>
<name>A0A1G5Z771_9BACT</name>
<protein>
    <submittedName>
        <fullName evidence="4">TPR repeat-containing protein</fullName>
    </submittedName>
</protein>
<evidence type="ECO:0000313" key="5">
    <source>
        <dbReference type="Proteomes" id="UP000198756"/>
    </source>
</evidence>
<dbReference type="PANTHER" id="PTHR44858:SF1">
    <property type="entry name" value="UDP-N-ACETYLGLUCOSAMINE--PEPTIDE N-ACETYLGLUCOSAMINYLTRANSFERASE SPINDLY-RELATED"/>
    <property type="match status" value="1"/>
</dbReference>